<dbReference type="AlphaFoldDB" id="A0A7C4D1Q0"/>
<dbReference type="InterPro" id="IPR016039">
    <property type="entry name" value="Thiolase-like"/>
</dbReference>
<dbReference type="Pfam" id="PF00108">
    <property type="entry name" value="Thiolase_N"/>
    <property type="match status" value="1"/>
</dbReference>
<evidence type="ECO:0000259" key="2">
    <source>
        <dbReference type="Pfam" id="PF00108"/>
    </source>
</evidence>
<reference evidence="4" key="1">
    <citation type="journal article" date="2020" name="mSystems">
        <title>Genome- and Community-Level Interaction Insights into Carbon Utilization and Element Cycling Functions of Hydrothermarchaeota in Hydrothermal Sediment.</title>
        <authorList>
            <person name="Zhou Z."/>
            <person name="Liu Y."/>
            <person name="Xu W."/>
            <person name="Pan J."/>
            <person name="Luo Z.H."/>
            <person name="Li M."/>
        </authorList>
    </citation>
    <scope>NUCLEOTIDE SEQUENCE</scope>
    <source>
        <strain evidence="4">SpSt-649</strain>
    </source>
</reference>
<evidence type="ECO:0000313" key="4">
    <source>
        <dbReference type="EMBL" id="HGM46394.1"/>
    </source>
</evidence>
<dbReference type="EMBL" id="DTBQ01000038">
    <property type="protein sequence ID" value="HGM46394.1"/>
    <property type="molecule type" value="Genomic_DNA"/>
</dbReference>
<organism evidence="4">
    <name type="scientific">Thermofilum pendens</name>
    <dbReference type="NCBI Taxonomy" id="2269"/>
    <lineage>
        <taxon>Archaea</taxon>
        <taxon>Thermoproteota</taxon>
        <taxon>Thermoprotei</taxon>
        <taxon>Thermofilales</taxon>
        <taxon>Thermofilaceae</taxon>
        <taxon>Thermofilum</taxon>
    </lineage>
</organism>
<dbReference type="Gene3D" id="3.40.47.10">
    <property type="match status" value="1"/>
</dbReference>
<name>A0A7C4D1Q0_THEPE</name>
<proteinExistence type="predicted"/>
<dbReference type="SUPFAM" id="SSF53901">
    <property type="entry name" value="Thiolase-like"/>
    <property type="match status" value="1"/>
</dbReference>
<dbReference type="PANTHER" id="PTHR42870:SF6">
    <property type="entry name" value="ACETYL-COA C-ACYLTRANSFERASE"/>
    <property type="match status" value="1"/>
</dbReference>
<dbReference type="GO" id="GO:0016747">
    <property type="term" value="F:acyltransferase activity, transferring groups other than amino-acyl groups"/>
    <property type="evidence" value="ECO:0007669"/>
    <property type="project" value="InterPro"/>
</dbReference>
<dbReference type="InterPro" id="IPR020616">
    <property type="entry name" value="Thiolase_N"/>
</dbReference>
<protein>
    <submittedName>
        <fullName evidence="4">Thiolase domain-containing protein</fullName>
    </submittedName>
</protein>
<comment type="caution">
    <text evidence="4">The sequence shown here is derived from an EMBL/GenBank/DDBJ whole genome shotgun (WGS) entry which is preliminary data.</text>
</comment>
<feature type="domain" description="Thiolase C-terminal" evidence="3">
    <location>
        <begin position="247"/>
        <end position="390"/>
    </location>
</feature>
<sequence length="390" mass="41755">MKSTAHNQEVAVIGAYSTKYEARSSKEAYEIIGEVASGVLKTVDKGISPEEIDLIIVSNYSDSFGNVLHTAPLVAEHIGNLGATGFRVENACASGGTAVYLAWKLLSSGLSRNALVVGFEKMSSQGFTSKVNEILMRTAGPEEYRVGAPFMALYALIAQEYMQRYGATEEDLALVAVKNHENATRNPLAQLQKKITVEDVLKSPYIAKPLKLFDASPLSDGAVALLLSSTPRRYTDTPVYIRGISLKHDHPSVHKRSDMAALEAARLAAEEAYRMSGLTARDMDLFEVHDAFTIAEIILYEMLGLAARGEGYKLVREGVTSFSGSHPVNPSGGLKAKGHPIGATGVGMVAEVYWQLRGEAGARQVNGAEVGLVENHGGTGGTSVVIILAR</sequence>
<dbReference type="InterPro" id="IPR002155">
    <property type="entry name" value="Thiolase"/>
</dbReference>
<dbReference type="InterPro" id="IPR055140">
    <property type="entry name" value="Thiolase_C_2"/>
</dbReference>
<dbReference type="Pfam" id="PF22691">
    <property type="entry name" value="Thiolase_C_1"/>
    <property type="match status" value="1"/>
</dbReference>
<accession>A0A7C4D1Q0</accession>
<evidence type="ECO:0000259" key="3">
    <source>
        <dbReference type="Pfam" id="PF22691"/>
    </source>
</evidence>
<dbReference type="CDD" id="cd00829">
    <property type="entry name" value="SCP-x_thiolase"/>
    <property type="match status" value="1"/>
</dbReference>
<gene>
    <name evidence="4" type="ORF">ENU21_01395</name>
</gene>
<feature type="domain" description="Thiolase N-terminal" evidence="2">
    <location>
        <begin position="10"/>
        <end position="229"/>
    </location>
</feature>
<evidence type="ECO:0000256" key="1">
    <source>
        <dbReference type="ARBA" id="ARBA00023229"/>
    </source>
</evidence>
<keyword evidence="1" id="KW-0414">Isoprene biosynthesis</keyword>
<dbReference type="PIRSF" id="PIRSF000429">
    <property type="entry name" value="Ac-CoA_Ac_transf"/>
    <property type="match status" value="1"/>
</dbReference>
<dbReference type="PANTHER" id="PTHR42870">
    <property type="entry name" value="ACETYL-COA C-ACETYLTRANSFERASE"/>
    <property type="match status" value="1"/>
</dbReference>
<dbReference type="GO" id="GO:0008299">
    <property type="term" value="P:isoprenoid biosynthetic process"/>
    <property type="evidence" value="ECO:0007669"/>
    <property type="project" value="UniProtKB-KW"/>
</dbReference>